<evidence type="ECO:0000256" key="13">
    <source>
        <dbReference type="HAMAP-Rule" id="MF_00184"/>
    </source>
</evidence>
<feature type="compositionally biased region" description="Low complexity" evidence="14">
    <location>
        <begin position="557"/>
        <end position="575"/>
    </location>
</feature>
<dbReference type="PANTHER" id="PTHR11451">
    <property type="entry name" value="THREONINE-TRNA LIGASE"/>
    <property type="match status" value="1"/>
</dbReference>
<evidence type="ECO:0000256" key="3">
    <source>
        <dbReference type="ARBA" id="ARBA00022555"/>
    </source>
</evidence>
<evidence type="ECO:0000256" key="7">
    <source>
        <dbReference type="ARBA" id="ARBA00022833"/>
    </source>
</evidence>
<keyword evidence="8 13" id="KW-0067">ATP-binding</keyword>
<dbReference type="AlphaFoldDB" id="Q1ERB0"/>
<dbReference type="InterPro" id="IPR006195">
    <property type="entry name" value="aa-tRNA-synth_II"/>
</dbReference>
<dbReference type="InterPro" id="IPR002320">
    <property type="entry name" value="Thr-tRNA-ligase_IIa"/>
</dbReference>
<evidence type="ECO:0000256" key="1">
    <source>
        <dbReference type="ARBA" id="ARBA00008226"/>
    </source>
</evidence>
<dbReference type="InterPro" id="IPR002314">
    <property type="entry name" value="aa-tRNA-synt_IIb"/>
</dbReference>
<gene>
    <name evidence="16" type="primary">HGP-16</name>
    <name evidence="13" type="synonym">thrS</name>
</gene>
<dbReference type="FunFam" id="3.30.930.10:FF:000076">
    <property type="entry name" value="Threonine--tRNA ligase"/>
    <property type="match status" value="1"/>
</dbReference>
<evidence type="ECO:0000256" key="14">
    <source>
        <dbReference type="SAM" id="MobiDB-lite"/>
    </source>
</evidence>
<dbReference type="Gene3D" id="3.50.80.10">
    <property type="entry name" value="D-tyrosyl-tRNA(Tyr) deacylase"/>
    <property type="match status" value="1"/>
</dbReference>
<dbReference type="PROSITE" id="PS50862">
    <property type="entry name" value="AA_TRNA_LIGASE_II"/>
    <property type="match status" value="1"/>
</dbReference>
<dbReference type="InterPro" id="IPR015011">
    <property type="entry name" value="Threonyl-tRNA_syn_edit_dom_arc"/>
</dbReference>
<evidence type="ECO:0000256" key="6">
    <source>
        <dbReference type="ARBA" id="ARBA00022741"/>
    </source>
</evidence>
<comment type="cofactor">
    <cofactor evidence="13">
        <name>Zn(2+)</name>
        <dbReference type="ChEBI" id="CHEBI:29105"/>
    </cofactor>
    <text evidence="13">Binds 1 zinc ion per subunit.</text>
</comment>
<dbReference type="NCBIfam" id="TIGR00418">
    <property type="entry name" value="thrS"/>
    <property type="match status" value="1"/>
</dbReference>
<dbReference type="GO" id="GO:0005524">
    <property type="term" value="F:ATP binding"/>
    <property type="evidence" value="ECO:0007669"/>
    <property type="project" value="UniProtKB-UniRule"/>
</dbReference>
<keyword evidence="9 13" id="KW-0694">RNA-binding</keyword>
<feature type="binding site" evidence="13">
    <location>
        <position position="486"/>
    </location>
    <ligand>
        <name>Zn(2+)</name>
        <dbReference type="ChEBI" id="CHEBI:29105"/>
        <note>catalytic</note>
    </ligand>
</feature>
<evidence type="ECO:0000256" key="5">
    <source>
        <dbReference type="ARBA" id="ARBA00022723"/>
    </source>
</evidence>
<dbReference type="InterPro" id="IPR047246">
    <property type="entry name" value="ThrRS_anticodon"/>
</dbReference>
<keyword evidence="6 13" id="KW-0547">Nucleotide-binding</keyword>
<feature type="binding site" evidence="13">
    <location>
        <position position="309"/>
    </location>
    <ligand>
        <name>Zn(2+)</name>
        <dbReference type="ChEBI" id="CHEBI:29105"/>
        <note>catalytic</note>
    </ligand>
</feature>
<keyword evidence="11 13" id="KW-0030">Aminoacyl-tRNA synthetase</keyword>
<keyword evidence="2 13" id="KW-0963">Cytoplasm</keyword>
<reference evidence="16" key="1">
    <citation type="submission" date="2006-01" db="EMBL/GenBank/DDBJ databases">
        <title>uncultured crenarchaeote 31-F-01.</title>
        <authorList>
            <person name="Nunoura T."/>
            <person name="Takami H."/>
            <person name="Oida H."/>
            <person name="Nishi S."/>
            <person name="Shimamura S."/>
            <person name="Takai K."/>
            <person name="Ishino Y."/>
            <person name="Horikoshi K."/>
        </authorList>
    </citation>
    <scope>NUCLEOTIDE SEQUENCE</scope>
</reference>
<keyword evidence="4 13" id="KW-0436">Ligase</keyword>
<comment type="caution">
    <text evidence="13">Lacks conserved residue(s) required for the propagation of feature annotation.</text>
</comment>
<dbReference type="Gene3D" id="3.40.50.800">
    <property type="entry name" value="Anticodon-binding domain"/>
    <property type="match status" value="1"/>
</dbReference>
<name>Q1ERB0_9ARCH</name>
<dbReference type="GO" id="GO:0000049">
    <property type="term" value="F:tRNA binding"/>
    <property type="evidence" value="ECO:0007669"/>
    <property type="project" value="UniProtKB-KW"/>
</dbReference>
<dbReference type="GO" id="GO:0005737">
    <property type="term" value="C:cytoplasm"/>
    <property type="evidence" value="ECO:0007669"/>
    <property type="project" value="UniProtKB-SubCell"/>
</dbReference>
<comment type="subcellular location">
    <subcellularLocation>
        <location evidence="13">Cytoplasm</location>
    </subcellularLocation>
</comment>
<dbReference type="Pfam" id="PF00587">
    <property type="entry name" value="tRNA-synt_2b"/>
    <property type="match status" value="1"/>
</dbReference>
<dbReference type="HAMAP" id="MF_00184">
    <property type="entry name" value="Thr_tRNA_synth"/>
    <property type="match status" value="1"/>
</dbReference>
<keyword evidence="3 13" id="KW-0820">tRNA-binding</keyword>
<dbReference type="NCBIfam" id="NF003068">
    <property type="entry name" value="PRK03991.1"/>
    <property type="match status" value="1"/>
</dbReference>
<sequence>MRVLALHSNFIEYEPVEKEIDAAEDAEKGRKVRLDDILVAFIAVENGDDESIAEKVSSEIRAWLKRIGCDRVLLYPYAHLSSDLARAGDALAMLRKVEAMLNRDGDGVSVYKAPFGWTKAFTISIKGHPLAEHSISLKIVHEPSKGSGVGVKASSSMEATLSQALQREERLTSRWYILEPDGSKIPLEYYDLSRNPRLKMLAEYEVKKRREVDEEPPHVRLMKRLAIADHEPASDAGNLRFYPKGRLIKSLIEQYVTRKVIEYGAVEVETPIMYDVEHPSLASYFNRFPARQYMIESEGKEFFLRFAACFGQFLMAKDFTISYKHLPLKIYELTRYSFRREKSGELVGLRRLRAFTMPDCHALCRDIEQAKQEMLKRLELSKQVIEGLGISLMDDVEVAIRVTSDFYNENRGFIAELVRRIGKPVLLEEWSERFFYFVLKWEFNFVDNLAKASALSTDQIDVENGARYGIYFVDEDGSRKNPIILHNSPSGAVERVMYALLEKAYRMQKEGKTPMLPLWLSPTQVRLIPVSTRGAVKGSSSSSNNNNKDDGDGGRSGESSMGVEANSNSSSNSSNNVSSITYLDYCNSIMHRLERSSIRVDIDDRDESVGKRIREAEMEWIPYIVVVGEKEIASDRLSVRDRASGKVREMSVEELEHEIVSAVKDKPYTPLNMPRYLSMRPQIMV</sequence>
<dbReference type="GO" id="GO:0004829">
    <property type="term" value="F:threonine-tRNA ligase activity"/>
    <property type="evidence" value="ECO:0007669"/>
    <property type="project" value="UniProtKB-UniRule"/>
</dbReference>
<evidence type="ECO:0000256" key="9">
    <source>
        <dbReference type="ARBA" id="ARBA00022884"/>
    </source>
</evidence>
<evidence type="ECO:0000313" key="16">
    <source>
        <dbReference type="EMBL" id="BAE95216.1"/>
    </source>
</evidence>
<dbReference type="Gene3D" id="3.30.930.10">
    <property type="entry name" value="Bira Bifunctional Protein, Domain 2"/>
    <property type="match status" value="1"/>
</dbReference>
<dbReference type="PANTHER" id="PTHR11451:SF44">
    <property type="entry name" value="THREONINE--TRNA LIGASE, CHLOROPLASTIC_MITOCHONDRIAL 2"/>
    <property type="match status" value="1"/>
</dbReference>
<dbReference type="EMBL" id="AB246700">
    <property type="protein sequence ID" value="BAE95216.1"/>
    <property type="molecule type" value="Genomic_DNA"/>
</dbReference>
<feature type="domain" description="Aminoacyl-transfer RNA synthetases class-II family profile" evidence="15">
    <location>
        <begin position="213"/>
        <end position="517"/>
    </location>
</feature>
<feature type="region of interest" description="Disordered" evidence="14">
    <location>
        <begin position="533"/>
        <end position="575"/>
    </location>
</feature>
<feature type="binding site" evidence="13">
    <location>
        <position position="361"/>
    </location>
    <ligand>
        <name>Zn(2+)</name>
        <dbReference type="ChEBI" id="CHEBI:29105"/>
        <note>catalytic</note>
    </ligand>
</feature>
<dbReference type="GO" id="GO:0006435">
    <property type="term" value="P:threonyl-tRNA aminoacylation"/>
    <property type="evidence" value="ECO:0007669"/>
    <property type="project" value="UniProtKB-UniRule"/>
</dbReference>
<dbReference type="Pfam" id="PF03129">
    <property type="entry name" value="HGTP_anticodon"/>
    <property type="match status" value="1"/>
</dbReference>
<evidence type="ECO:0000256" key="11">
    <source>
        <dbReference type="ARBA" id="ARBA00023146"/>
    </source>
</evidence>
<dbReference type="InterPro" id="IPR004154">
    <property type="entry name" value="Anticodon-bd"/>
</dbReference>
<dbReference type="InterPro" id="IPR023509">
    <property type="entry name" value="DTD-like_sf"/>
</dbReference>
<protein>
    <recommendedName>
        <fullName evidence="13">Threonine--tRNA ligase</fullName>
        <ecNumber evidence="13">6.1.1.3</ecNumber>
    </recommendedName>
    <alternativeName>
        <fullName evidence="13">Threonyl-tRNA synthetase</fullName>
        <shortName evidence="13">ThrRS</shortName>
    </alternativeName>
</protein>
<dbReference type="SUPFAM" id="SSF55681">
    <property type="entry name" value="Class II aaRS and biotin synthetases"/>
    <property type="match status" value="1"/>
</dbReference>
<dbReference type="SUPFAM" id="SSF52954">
    <property type="entry name" value="Class II aaRS ABD-related"/>
    <property type="match status" value="1"/>
</dbReference>
<comment type="catalytic activity">
    <reaction evidence="12 13">
        <text>tRNA(Thr) + L-threonine + ATP = L-threonyl-tRNA(Thr) + AMP + diphosphate + H(+)</text>
        <dbReference type="Rhea" id="RHEA:24624"/>
        <dbReference type="Rhea" id="RHEA-COMP:9670"/>
        <dbReference type="Rhea" id="RHEA-COMP:9704"/>
        <dbReference type="ChEBI" id="CHEBI:15378"/>
        <dbReference type="ChEBI" id="CHEBI:30616"/>
        <dbReference type="ChEBI" id="CHEBI:33019"/>
        <dbReference type="ChEBI" id="CHEBI:57926"/>
        <dbReference type="ChEBI" id="CHEBI:78442"/>
        <dbReference type="ChEBI" id="CHEBI:78534"/>
        <dbReference type="ChEBI" id="CHEBI:456215"/>
        <dbReference type="EC" id="6.1.1.3"/>
    </reaction>
</comment>
<keyword evidence="7 13" id="KW-0862">Zinc</keyword>
<dbReference type="GO" id="GO:0008270">
    <property type="term" value="F:zinc ion binding"/>
    <property type="evidence" value="ECO:0007669"/>
    <property type="project" value="InterPro"/>
</dbReference>
<dbReference type="EC" id="6.1.1.3" evidence="13"/>
<keyword evidence="10 13" id="KW-0648">Protein biosynthesis</keyword>
<evidence type="ECO:0000256" key="8">
    <source>
        <dbReference type="ARBA" id="ARBA00022840"/>
    </source>
</evidence>
<dbReference type="CDD" id="cd00860">
    <property type="entry name" value="ThrRS_anticodon"/>
    <property type="match status" value="1"/>
</dbReference>
<dbReference type="Pfam" id="PF08915">
    <property type="entry name" value="tRNA-Thr_ED"/>
    <property type="match status" value="1"/>
</dbReference>
<keyword evidence="5 13" id="KW-0479">Metal-binding</keyword>
<proteinExistence type="inferred from homology"/>
<evidence type="ECO:0000256" key="10">
    <source>
        <dbReference type="ARBA" id="ARBA00022917"/>
    </source>
</evidence>
<dbReference type="PRINTS" id="PR01047">
    <property type="entry name" value="TRNASYNTHTHR"/>
</dbReference>
<accession>Q1ERB0</accession>
<evidence type="ECO:0000259" key="15">
    <source>
        <dbReference type="PROSITE" id="PS50862"/>
    </source>
</evidence>
<dbReference type="InterPro" id="IPR036621">
    <property type="entry name" value="Anticodon-bd_dom_sf"/>
</dbReference>
<organism evidence="16">
    <name type="scientific">uncultured Candidatus Nitrosocaldus sp</name>
    <dbReference type="NCBI Taxonomy" id="766501"/>
    <lineage>
        <taxon>Archaea</taxon>
        <taxon>Nitrososphaerota</taxon>
        <taxon>Nitrososphaeria</taxon>
        <taxon>Candidatus Nitrosocaldales</taxon>
        <taxon>Candidatus Nitrosocaldaceae</taxon>
        <taxon>Candidatus Nitrosocaldus</taxon>
        <taxon>environmental samples</taxon>
    </lineage>
</organism>
<evidence type="ECO:0000256" key="2">
    <source>
        <dbReference type="ARBA" id="ARBA00022490"/>
    </source>
</evidence>
<evidence type="ECO:0000256" key="4">
    <source>
        <dbReference type="ARBA" id="ARBA00022598"/>
    </source>
</evidence>
<comment type="similarity">
    <text evidence="1 13">Belongs to the class-II aminoacyl-tRNA synthetase family.</text>
</comment>
<comment type="subunit">
    <text evidence="13">Homodimer.</text>
</comment>
<evidence type="ECO:0000256" key="12">
    <source>
        <dbReference type="ARBA" id="ARBA00049515"/>
    </source>
</evidence>
<dbReference type="InterPro" id="IPR045864">
    <property type="entry name" value="aa-tRNA-synth_II/BPL/LPL"/>
</dbReference>